<keyword evidence="4" id="KW-1185">Reference proteome</keyword>
<proteinExistence type="predicted"/>
<sequence length="230" mass="24781">MKNLISSFALASLVLGSGAVFAAAPAAAQVNGIATSTPEVVFVRSQARNNAYQQIQQTYASQIQQINTARQELARLQQSLDTNNDGQLTNAEAQANPSVVQQLQQKEQQINTLAQPVVLAQYYAIEQLVNDYANVRNQVVQNKNISLMLTPDAVQYAPESADVTDDLVTLLDQRVPTVSTTPPANWQPRRETVALHQAVGQIVGAVVQQQAAQAAAQQQAAPATQQPQGR</sequence>
<name>A0A850H1A7_9SPHN</name>
<feature type="signal peptide" evidence="2">
    <location>
        <begin position="1"/>
        <end position="22"/>
    </location>
</feature>
<organism evidence="3 4">
    <name type="scientific">Qipengyuania atrilutea</name>
    <dbReference type="NCBI Taxonomy" id="2744473"/>
    <lineage>
        <taxon>Bacteria</taxon>
        <taxon>Pseudomonadati</taxon>
        <taxon>Pseudomonadota</taxon>
        <taxon>Alphaproteobacteria</taxon>
        <taxon>Sphingomonadales</taxon>
        <taxon>Erythrobacteraceae</taxon>
        <taxon>Qipengyuania</taxon>
    </lineage>
</organism>
<dbReference type="RefSeq" id="WP_176266549.1">
    <property type="nucleotide sequence ID" value="NZ_JABWGV010000001.1"/>
</dbReference>
<evidence type="ECO:0000256" key="1">
    <source>
        <dbReference type="SAM" id="Coils"/>
    </source>
</evidence>
<evidence type="ECO:0000313" key="4">
    <source>
        <dbReference type="Proteomes" id="UP000561438"/>
    </source>
</evidence>
<dbReference type="Proteomes" id="UP000561438">
    <property type="component" value="Unassembled WGS sequence"/>
</dbReference>
<dbReference type="AlphaFoldDB" id="A0A850H1A7"/>
<dbReference type="GO" id="GO:0051082">
    <property type="term" value="F:unfolded protein binding"/>
    <property type="evidence" value="ECO:0007669"/>
    <property type="project" value="InterPro"/>
</dbReference>
<feature type="coiled-coil region" evidence="1">
    <location>
        <begin position="52"/>
        <end position="79"/>
    </location>
</feature>
<dbReference type="InterPro" id="IPR024930">
    <property type="entry name" value="Skp_dom_sf"/>
</dbReference>
<feature type="chain" id="PRO_5032512691" evidence="2">
    <location>
        <begin position="23"/>
        <end position="230"/>
    </location>
</feature>
<protein>
    <submittedName>
        <fullName evidence="3">OmpH family outer membrane protein</fullName>
    </submittedName>
</protein>
<dbReference type="InterPro" id="IPR005632">
    <property type="entry name" value="Chaperone_Skp"/>
</dbReference>
<evidence type="ECO:0000313" key="3">
    <source>
        <dbReference type="EMBL" id="NVD44300.1"/>
    </source>
</evidence>
<reference evidence="3 4" key="1">
    <citation type="submission" date="2020-06" db="EMBL/GenBank/DDBJ databases">
        <title>Altererythrobacter sp. HHU K3-1.</title>
        <authorList>
            <person name="Zhang D."/>
            <person name="Xue H."/>
        </authorList>
    </citation>
    <scope>NUCLEOTIDE SEQUENCE [LARGE SCALE GENOMIC DNA]</scope>
    <source>
        <strain evidence="3 4">HHU K3-1</strain>
    </source>
</reference>
<keyword evidence="2" id="KW-0732">Signal</keyword>
<dbReference type="SUPFAM" id="SSF111384">
    <property type="entry name" value="OmpH-like"/>
    <property type="match status" value="1"/>
</dbReference>
<dbReference type="EMBL" id="JABWGV010000001">
    <property type="protein sequence ID" value="NVD44300.1"/>
    <property type="molecule type" value="Genomic_DNA"/>
</dbReference>
<dbReference type="Pfam" id="PF03938">
    <property type="entry name" value="OmpH"/>
    <property type="match status" value="1"/>
</dbReference>
<dbReference type="SMART" id="SM00935">
    <property type="entry name" value="OmpH"/>
    <property type="match status" value="1"/>
</dbReference>
<comment type="caution">
    <text evidence="3">The sequence shown here is derived from an EMBL/GenBank/DDBJ whole genome shotgun (WGS) entry which is preliminary data.</text>
</comment>
<gene>
    <name evidence="3" type="ORF">HUV48_04625</name>
</gene>
<accession>A0A850H1A7</accession>
<dbReference type="Gene3D" id="3.30.910.20">
    <property type="entry name" value="Skp domain"/>
    <property type="match status" value="1"/>
</dbReference>
<keyword evidence="1" id="KW-0175">Coiled coil</keyword>
<evidence type="ECO:0000256" key="2">
    <source>
        <dbReference type="SAM" id="SignalP"/>
    </source>
</evidence>